<dbReference type="Pfam" id="PF02260">
    <property type="entry name" value="FATC"/>
    <property type="match status" value="1"/>
</dbReference>
<dbReference type="PANTHER" id="PTHR11139:SF9">
    <property type="entry name" value="SERINE_THREONINE-PROTEIN KINASE MTOR"/>
    <property type="match status" value="1"/>
</dbReference>
<dbReference type="Pfam" id="PF02259">
    <property type="entry name" value="FAT"/>
    <property type="match status" value="1"/>
</dbReference>
<dbReference type="RefSeq" id="XP_068351446.1">
    <property type="nucleotide sequence ID" value="XM_068510164.1"/>
</dbReference>
<name>A0A1J4JL79_9EUKA</name>
<evidence type="ECO:0000256" key="2">
    <source>
        <dbReference type="ARBA" id="ARBA00022737"/>
    </source>
</evidence>
<dbReference type="PROSITE" id="PS51189">
    <property type="entry name" value="FAT"/>
    <property type="match status" value="1"/>
</dbReference>
<keyword evidence="9" id="KW-0418">Kinase</keyword>
<dbReference type="Proteomes" id="UP000179807">
    <property type="component" value="Unassembled WGS sequence"/>
</dbReference>
<keyword evidence="10" id="KW-1185">Reference proteome</keyword>
<dbReference type="SUPFAM" id="SSF48371">
    <property type="entry name" value="ARM repeat"/>
    <property type="match status" value="1"/>
</dbReference>
<dbReference type="InterPro" id="IPR050517">
    <property type="entry name" value="DDR_Repair_Kinase"/>
</dbReference>
<feature type="region of interest" description="Disordered" evidence="5">
    <location>
        <begin position="2177"/>
        <end position="2199"/>
    </location>
</feature>
<dbReference type="InterPro" id="IPR009076">
    <property type="entry name" value="FRB_dom"/>
</dbReference>
<dbReference type="Gene3D" id="3.30.1010.10">
    <property type="entry name" value="Phosphatidylinositol 3-kinase Catalytic Subunit, Chain A, domain 4"/>
    <property type="match status" value="1"/>
</dbReference>
<dbReference type="GO" id="GO:0044877">
    <property type="term" value="F:protein-containing complex binding"/>
    <property type="evidence" value="ECO:0007669"/>
    <property type="project" value="InterPro"/>
</dbReference>
<gene>
    <name evidence="9" type="ORF">TRFO_35284</name>
</gene>
<dbReference type="OrthoDB" id="381190at2759"/>
<evidence type="ECO:0000256" key="1">
    <source>
        <dbReference type="ARBA" id="ARBA00011031"/>
    </source>
</evidence>
<feature type="compositionally biased region" description="Low complexity" evidence="5">
    <location>
        <begin position="2177"/>
        <end position="2195"/>
    </location>
</feature>
<comment type="catalytic activity">
    <reaction evidence="4">
        <text>L-seryl-[protein] + ATP = O-phospho-L-seryl-[protein] + ADP + H(+)</text>
        <dbReference type="Rhea" id="RHEA:17989"/>
        <dbReference type="Rhea" id="RHEA-COMP:9863"/>
        <dbReference type="Rhea" id="RHEA-COMP:11604"/>
        <dbReference type="ChEBI" id="CHEBI:15378"/>
        <dbReference type="ChEBI" id="CHEBI:29999"/>
        <dbReference type="ChEBI" id="CHEBI:30616"/>
        <dbReference type="ChEBI" id="CHEBI:83421"/>
        <dbReference type="ChEBI" id="CHEBI:456216"/>
        <dbReference type="EC" id="2.7.11.1"/>
    </reaction>
</comment>
<evidence type="ECO:0000313" key="10">
    <source>
        <dbReference type="Proteomes" id="UP000179807"/>
    </source>
</evidence>
<dbReference type="GO" id="GO:0031932">
    <property type="term" value="C:TORC2 complex"/>
    <property type="evidence" value="ECO:0007669"/>
    <property type="project" value="TreeGrafter"/>
</dbReference>
<dbReference type="EMBL" id="MLAK01001062">
    <property type="protein sequence ID" value="OHS98309.1"/>
    <property type="molecule type" value="Genomic_DNA"/>
</dbReference>
<dbReference type="GO" id="GO:0005737">
    <property type="term" value="C:cytoplasm"/>
    <property type="evidence" value="ECO:0007669"/>
    <property type="project" value="TreeGrafter"/>
</dbReference>
<feature type="domain" description="FAT" evidence="7">
    <location>
        <begin position="1172"/>
        <end position="1723"/>
    </location>
</feature>
<dbReference type="GO" id="GO:0031931">
    <property type="term" value="C:TORC1 complex"/>
    <property type="evidence" value="ECO:0007669"/>
    <property type="project" value="TreeGrafter"/>
</dbReference>
<dbReference type="PROSITE" id="PS51190">
    <property type="entry name" value="FATC"/>
    <property type="match status" value="1"/>
</dbReference>
<evidence type="ECO:0000259" key="7">
    <source>
        <dbReference type="PROSITE" id="PS51189"/>
    </source>
</evidence>
<keyword evidence="2" id="KW-0677">Repeat</keyword>
<dbReference type="PANTHER" id="PTHR11139">
    <property type="entry name" value="ATAXIA TELANGIECTASIA MUTATED ATM -RELATED"/>
    <property type="match status" value="1"/>
</dbReference>
<dbReference type="Pfam" id="PF00454">
    <property type="entry name" value="PI3_PI4_kinase"/>
    <property type="match status" value="1"/>
</dbReference>
<dbReference type="PROSITE" id="PS50290">
    <property type="entry name" value="PI3_4_KINASE_3"/>
    <property type="match status" value="1"/>
</dbReference>
<dbReference type="Gene3D" id="1.25.10.10">
    <property type="entry name" value="Leucine-rich Repeat Variant"/>
    <property type="match status" value="1"/>
</dbReference>
<dbReference type="SMART" id="SM01345">
    <property type="entry name" value="Rapamycin_bind"/>
    <property type="match status" value="1"/>
</dbReference>
<feature type="domain" description="FATC" evidence="8">
    <location>
        <begin position="2224"/>
        <end position="2256"/>
    </location>
</feature>
<dbReference type="InterPro" id="IPR011989">
    <property type="entry name" value="ARM-like"/>
</dbReference>
<dbReference type="Gene3D" id="1.20.120.150">
    <property type="entry name" value="FKBP12-rapamycin binding domain"/>
    <property type="match status" value="1"/>
</dbReference>
<proteinExistence type="inferred from homology"/>
<dbReference type="GO" id="GO:0016242">
    <property type="term" value="P:negative regulation of macroautophagy"/>
    <property type="evidence" value="ECO:0007669"/>
    <property type="project" value="TreeGrafter"/>
</dbReference>
<evidence type="ECO:0000313" key="9">
    <source>
        <dbReference type="EMBL" id="OHS98309.1"/>
    </source>
</evidence>
<dbReference type="InterPro" id="IPR003151">
    <property type="entry name" value="PIK-rel_kinase_FAT"/>
</dbReference>
<dbReference type="GO" id="GO:0031929">
    <property type="term" value="P:TOR signaling"/>
    <property type="evidence" value="ECO:0007669"/>
    <property type="project" value="TreeGrafter"/>
</dbReference>
<evidence type="ECO:0000256" key="4">
    <source>
        <dbReference type="ARBA" id="ARBA00048679"/>
    </source>
</evidence>
<dbReference type="FunFam" id="3.30.1010.10:FF:000025">
    <property type="entry name" value="PIKK family atypical protein kinase"/>
    <property type="match status" value="1"/>
</dbReference>
<sequence>MQDGEFCLREFLHNQPIKNYKEWKTRRKTLVKTLGPYLLTFSEIELTAIFAKIETELHELLLQSPTPEHELLGLLEISILHFFRKSYDQIKDLFPLISNQTSSMNRDVCRASTCCLRYLAEESIDNIIFLREVLESAKSYLSTAQGNRFIFNALSILREVGRFLPTEIFVLTLNHMSDIWRAACSDDLELRLVAVKVIRIHLINAPTNVKETFAQSIFVDCEKVLSESKPEPYHGAVLVCQTIYEHFPSIFTNKKISNLLSEFLKAASIQNAELLSAIYDFVIILIQHDPKIFEPKANEYLLVLISQLMNGVGIPKLLNKLISLLHIYSMNQFENVMVQSVVDLVSFLGPKEQYYEHNDLIFEVLLTLFTLHPTITAPSSLFLRCRPCKKYLQAIRARPNIIREIRDYLMEQFGVGIQMRASLNEQYVSVTMVQLFNNLLFEAAEPIYEMLVPFIHSPYEKVRVCMAKTLAMFKSTESNQELVKMAVMDEAKVVRLKALKYVDPSLLVMMPESVTQLLVDPSFKVRRMSMPIISIALQMSVIIAPFIVVFMNNFFANNVAHSSPSRSAKTCSLLPVIAQSFQNGFEPFMSIIPWLCLQFLLNGDEIETVNSNTYVGDFRQVDISKCPHHDMIANCFSTSTQISEKDVNKMRVYRCENEKWLEKRDSYLFITLGNLAHTLMPYLKQIMPVFVKTFRANHTELVYLSAIDALIKIVLASESRINFLTSFPDLLPSLLRLLSEETTTQQLAIAILKLTGTIGASKSSFEGFHDVNFVEKLISVKSNAYFTSFVMNKLIEIMKKEATPLIFEALTSIFVNDTEHAVQYIGPVIKSMIKAIEHDPDRSVLWNQLELICVHCESYISPFINDMAHTLVANINNINCVRVSIALSFYLKVQFIPVATKMYPVALHLLDTPDDKLFHVLIKLVSYALLFQHQCTELFIELTEKLLNSVINDYKITQIMKTLSLLLQLRPMAVYSARIARMALHSNRSLPEVHQVIYNLCIFGYMSSKMLDKIDNVPEIQKLKDAIERGEMIIENLPFIKKCFVKYTFKKKGNTKNIMPTFKNAPENIFKNPKKSQYNNSRMWLEELCQQVVINSPVISIRSCFQVIGQSQQFRNDLFPIAFLACWKEASHEERVRFSDIVKTILGFEKIDPQVISLAEFVDRFGFPFLIADNEIALACKSTALALYFLQRHHKSHPDDMQTVQQLLALNSRMGRIESARGIFASMRDKLDKSDMGMWSEQLGEWERALETYETQQPQKFTSMIKCFAHLELWDEIRSKVEEFEHLKLKEKQECALWFAWAFYHNKDLESVGYFMGFFPEECDLNTIHFNSMFLIASEHYGPAAEYLEDGFRILTDNLSVFNGSDAKEASRRMVFAQHLIELSEALQMKQDIQTNPDLDISFSTWQNRLNNFSHESESWMKLIEIRSLVLSPADHSESYLKMLSVLRKERRWKLIDVYLNRFFAKASSTAVLLAKLKILWGRGSKDEAVSLIKSMNSVFIHEDDASILRAFNKLQPEERKRLVEFLGIKSYDRMTEKQRQTVVKKIKRDPSINAKLLRIQANWQYRQYTAKTSGASSLITICELFQASLRLNDKDYRTWAGWAYASSRSLSHFTDKLSIYALNAIEGFLNATHYRPSESLEYLCQMFSIFFRYGERVKLPENVKKGIIELPPSIVQQIIPQIVVHIAHEDPDVSGVVAEIINQFGAKHFQAVVFALNVLSRVNDPTIAKVAKQFMDNLGSQHVQQYKHAQLLINGMIKSAISKAEMWLTALDTASRAQQMGDRESVIEIIQKAYDLFDKQSDCLDDVQFYNMYKASLQRNRINFERYKAGDQSAHRPMWDSFRVLYAEMDDKVKKLVNIQLSRFSSELAKMEHFELSIPGTYAVEGNSPQLESIDPVLNILSSQQRPRSVYMLSTQGQRYKFLLKGNEDLRLDQRIMQFFNLINALLKNNRNTADLGVSILDYSIVPFAPNAGLITWVTGADTFQQLVTDYRTHQDVRPNLELDIASQFVGNIFNQLSALQRYEVFLNVDSQTQANELSEMLWLRSPDPVTWLQRNRIFTISTALMSMAGYTIGLGDRHPSNIMVQRHTGRCLHIDFGDSFEVAMKRPAFAERVPFRLTRMMINALDSGCVEGLFRKCCQDVLWVLRENKSSIIALMEVFMHEPIFYGKEIKQSRQSSNAQSNNSQSNDSSQAKNNDKKHPILVRVASKLDGNDPAPYDEPDLKYEVELQVDVLIKKASDPREYVRHYVGWCPFW</sequence>
<comment type="similarity">
    <text evidence="1">Belongs to the PI3/PI4-kinase family.</text>
</comment>
<feature type="domain" description="PI3K/PI4K catalytic" evidence="6">
    <location>
        <begin position="1895"/>
        <end position="2207"/>
    </location>
</feature>
<evidence type="ECO:0000256" key="5">
    <source>
        <dbReference type="SAM" id="MobiDB-lite"/>
    </source>
</evidence>
<dbReference type="Pfam" id="PF08771">
    <property type="entry name" value="FRB_dom"/>
    <property type="match status" value="1"/>
</dbReference>
<dbReference type="GeneID" id="94844868"/>
<dbReference type="GO" id="GO:0005634">
    <property type="term" value="C:nucleus"/>
    <property type="evidence" value="ECO:0007669"/>
    <property type="project" value="TreeGrafter"/>
</dbReference>
<reference evidence="9" key="1">
    <citation type="submission" date="2016-10" db="EMBL/GenBank/DDBJ databases">
        <authorList>
            <person name="Benchimol M."/>
            <person name="Almeida L.G."/>
            <person name="Vasconcelos A.T."/>
            <person name="Perreira-Neves A."/>
            <person name="Rosa I.A."/>
            <person name="Tasca T."/>
            <person name="Bogo M.R."/>
            <person name="de Souza W."/>
        </authorList>
    </citation>
    <scope>NUCLEOTIDE SEQUENCE [LARGE SCALE GENOMIC DNA]</scope>
    <source>
        <strain evidence="9">K</strain>
    </source>
</reference>
<dbReference type="SUPFAM" id="SSF56112">
    <property type="entry name" value="Protein kinase-like (PK-like)"/>
    <property type="match status" value="1"/>
</dbReference>
<dbReference type="InterPro" id="IPR000403">
    <property type="entry name" value="PI3/4_kinase_cat_dom"/>
</dbReference>
<evidence type="ECO:0000259" key="6">
    <source>
        <dbReference type="PROSITE" id="PS50290"/>
    </source>
</evidence>
<dbReference type="InterPro" id="IPR003152">
    <property type="entry name" value="FATC_dom"/>
</dbReference>
<dbReference type="GO" id="GO:0004674">
    <property type="term" value="F:protein serine/threonine kinase activity"/>
    <property type="evidence" value="ECO:0007669"/>
    <property type="project" value="UniProtKB-EC"/>
</dbReference>
<dbReference type="SMART" id="SM00146">
    <property type="entry name" value="PI3Kc"/>
    <property type="match status" value="1"/>
</dbReference>
<dbReference type="Gene3D" id="1.10.1070.11">
    <property type="entry name" value="Phosphatidylinositol 3-/4-kinase, catalytic domain"/>
    <property type="match status" value="1"/>
</dbReference>
<dbReference type="InterPro" id="IPR036940">
    <property type="entry name" value="PI3/4_kinase_cat_sf"/>
</dbReference>
<dbReference type="InterPro" id="IPR036738">
    <property type="entry name" value="FRB_sf"/>
</dbReference>
<comment type="catalytic activity">
    <reaction evidence="3">
        <text>L-threonyl-[protein] + ATP = O-phospho-L-threonyl-[protein] + ADP + H(+)</text>
        <dbReference type="Rhea" id="RHEA:46608"/>
        <dbReference type="Rhea" id="RHEA-COMP:11060"/>
        <dbReference type="Rhea" id="RHEA-COMP:11605"/>
        <dbReference type="ChEBI" id="CHEBI:15378"/>
        <dbReference type="ChEBI" id="CHEBI:30013"/>
        <dbReference type="ChEBI" id="CHEBI:30616"/>
        <dbReference type="ChEBI" id="CHEBI:61977"/>
        <dbReference type="ChEBI" id="CHEBI:456216"/>
        <dbReference type="EC" id="2.7.11.1"/>
    </reaction>
</comment>
<organism evidence="9 10">
    <name type="scientific">Tritrichomonas foetus</name>
    <dbReference type="NCBI Taxonomy" id="1144522"/>
    <lineage>
        <taxon>Eukaryota</taxon>
        <taxon>Metamonada</taxon>
        <taxon>Parabasalia</taxon>
        <taxon>Tritrichomonadida</taxon>
        <taxon>Tritrichomonadidae</taxon>
        <taxon>Tritrichomonas</taxon>
    </lineage>
</organism>
<accession>A0A1J4JL79</accession>
<dbReference type="CDD" id="cd05169">
    <property type="entry name" value="PIKKc_TOR"/>
    <property type="match status" value="1"/>
</dbReference>
<evidence type="ECO:0000259" key="8">
    <source>
        <dbReference type="PROSITE" id="PS51190"/>
    </source>
</evidence>
<dbReference type="InterPro" id="IPR016024">
    <property type="entry name" value="ARM-type_fold"/>
</dbReference>
<dbReference type="FunFam" id="1.10.1070.11:FF:000029">
    <property type="entry name" value="Serine/threonine-protein kinase TOR"/>
    <property type="match status" value="1"/>
</dbReference>
<comment type="caution">
    <text evidence="9">The sequence shown here is derived from an EMBL/GenBank/DDBJ whole genome shotgun (WGS) entry which is preliminary data.</text>
</comment>
<dbReference type="InterPro" id="IPR011009">
    <property type="entry name" value="Kinase-like_dom_sf"/>
</dbReference>
<keyword evidence="9" id="KW-0808">Transferase</keyword>
<dbReference type="VEuPathDB" id="TrichDB:TRFO_35284"/>
<protein>
    <submittedName>
        <fullName evidence="9">PIKK family atypical protein kinase</fullName>
    </submittedName>
</protein>
<evidence type="ECO:0000256" key="3">
    <source>
        <dbReference type="ARBA" id="ARBA00047899"/>
    </source>
</evidence>
<dbReference type="InterPro" id="IPR014009">
    <property type="entry name" value="PIK_FAT"/>
</dbReference>
<dbReference type="InterPro" id="IPR026683">
    <property type="entry name" value="TOR_cat"/>
</dbReference>
<dbReference type="SMART" id="SM01343">
    <property type="entry name" value="FATC"/>
    <property type="match status" value="1"/>
</dbReference>